<evidence type="ECO:0000256" key="1">
    <source>
        <dbReference type="ARBA" id="ARBA00004141"/>
    </source>
</evidence>
<comment type="similarity">
    <text evidence="2 6">Belongs to the ABC-3 integral membrane protein family.</text>
</comment>
<feature type="transmembrane region" description="Helical" evidence="7">
    <location>
        <begin position="211"/>
        <end position="234"/>
    </location>
</feature>
<dbReference type="PANTHER" id="PTHR30477">
    <property type="entry name" value="ABC-TRANSPORTER METAL-BINDING PROTEIN"/>
    <property type="match status" value="1"/>
</dbReference>
<keyword evidence="5 7" id="KW-0472">Membrane</keyword>
<keyword evidence="9" id="KW-1185">Reference proteome</keyword>
<dbReference type="OrthoDB" id="9798540at2"/>
<evidence type="ECO:0000256" key="2">
    <source>
        <dbReference type="ARBA" id="ARBA00008034"/>
    </source>
</evidence>
<feature type="transmembrane region" description="Helical" evidence="7">
    <location>
        <begin position="87"/>
        <end position="106"/>
    </location>
</feature>
<dbReference type="GO" id="GO:0043190">
    <property type="term" value="C:ATP-binding cassette (ABC) transporter complex"/>
    <property type="evidence" value="ECO:0007669"/>
    <property type="project" value="InterPro"/>
</dbReference>
<dbReference type="Gene3D" id="1.10.3470.10">
    <property type="entry name" value="ABC transporter involved in vitamin B12 uptake, BtuC"/>
    <property type="match status" value="1"/>
</dbReference>
<comment type="subcellular location">
    <subcellularLocation>
        <location evidence="6">Cell membrane</location>
        <topology evidence="6">Multi-pass membrane protein</topology>
    </subcellularLocation>
    <subcellularLocation>
        <location evidence="1">Membrane</location>
        <topology evidence="1">Multi-pass membrane protein</topology>
    </subcellularLocation>
</comment>
<protein>
    <submittedName>
        <fullName evidence="8">Mn/Zn ABC-type transport system permease protein</fullName>
    </submittedName>
</protein>
<dbReference type="SUPFAM" id="SSF81345">
    <property type="entry name" value="ABC transporter involved in vitamin B12 uptake, BtuC"/>
    <property type="match status" value="1"/>
</dbReference>
<dbReference type="GO" id="GO:0055085">
    <property type="term" value="P:transmembrane transport"/>
    <property type="evidence" value="ECO:0007669"/>
    <property type="project" value="InterPro"/>
</dbReference>
<dbReference type="GO" id="GO:0010043">
    <property type="term" value="P:response to zinc ion"/>
    <property type="evidence" value="ECO:0007669"/>
    <property type="project" value="TreeGrafter"/>
</dbReference>
<sequence length="266" mass="28644">MFQFEFMRYAFLASTFIAITCGVVGIYVVSRNFSFLAHTLSEIGFAGAAFAVFMGIAPLWGMLLFTLLGSVSVGELTTRSDQKESSISAISALFIGLGVLFLAISGSNSRYATNILFGSIIGVDHTGVVQLVALSIIVLLLIFLVQRPLNFDSFDHIGAQAHGVKSGVVGVIFLVALAMSVSIGSQIVGSLLVFILLTLPASTAKYLGRTIGSMMIWSIVIALIGVWAGLYLGFLTNWPVTFFIAIIEVAIYLGTYFFNLFRNSFN</sequence>
<evidence type="ECO:0000256" key="5">
    <source>
        <dbReference type="ARBA" id="ARBA00023136"/>
    </source>
</evidence>
<dbReference type="EMBL" id="BFBY01000001">
    <property type="protein sequence ID" value="GBG04107.1"/>
    <property type="molecule type" value="Genomic_DNA"/>
</dbReference>
<keyword evidence="4 7" id="KW-1133">Transmembrane helix</keyword>
<dbReference type="PANTHER" id="PTHR30477:SF13">
    <property type="entry name" value="IRON TRANSPORT SYSTEM MEMBRANE PROTEIN HI_0360-RELATED"/>
    <property type="match status" value="1"/>
</dbReference>
<evidence type="ECO:0000256" key="4">
    <source>
        <dbReference type="ARBA" id="ARBA00022989"/>
    </source>
</evidence>
<dbReference type="InterPro" id="IPR001626">
    <property type="entry name" value="ABC_TroCD"/>
</dbReference>
<organism evidence="8 9">
    <name type="scientific">Lactobacillus rodentium</name>
    <dbReference type="NCBI Taxonomy" id="947835"/>
    <lineage>
        <taxon>Bacteria</taxon>
        <taxon>Bacillati</taxon>
        <taxon>Bacillota</taxon>
        <taxon>Bacilli</taxon>
        <taxon>Lactobacillales</taxon>
        <taxon>Lactobacillaceae</taxon>
        <taxon>Lactobacillus</taxon>
    </lineage>
</organism>
<evidence type="ECO:0000313" key="9">
    <source>
        <dbReference type="Proteomes" id="UP000257317"/>
    </source>
</evidence>
<evidence type="ECO:0000256" key="6">
    <source>
        <dbReference type="RuleBase" id="RU003943"/>
    </source>
</evidence>
<reference evidence="9" key="1">
    <citation type="submission" date="2018-03" db="EMBL/GenBank/DDBJ databases">
        <title>New taxa in the Lactobacillus gasseri group.</title>
        <authorList>
            <person name="Tanizawa Y."/>
            <person name="Tohno M."/>
            <person name="Endo A."/>
            <person name="Arita M."/>
        </authorList>
    </citation>
    <scope>NUCLEOTIDE SEQUENCE [LARGE SCALE GENOMIC DNA]</scope>
    <source>
        <strain evidence="9">DSM 24759</strain>
    </source>
</reference>
<evidence type="ECO:0000256" key="7">
    <source>
        <dbReference type="SAM" id="Phobius"/>
    </source>
</evidence>
<feature type="transmembrane region" description="Helical" evidence="7">
    <location>
        <begin position="240"/>
        <end position="261"/>
    </location>
</feature>
<feature type="transmembrane region" description="Helical" evidence="7">
    <location>
        <begin position="166"/>
        <end position="199"/>
    </location>
</feature>
<evidence type="ECO:0000256" key="3">
    <source>
        <dbReference type="ARBA" id="ARBA00022692"/>
    </source>
</evidence>
<feature type="transmembrane region" description="Helical" evidence="7">
    <location>
        <begin position="6"/>
        <end position="30"/>
    </location>
</feature>
<dbReference type="Proteomes" id="UP000257317">
    <property type="component" value="Unassembled WGS sequence"/>
</dbReference>
<proteinExistence type="inferred from homology"/>
<keyword evidence="6" id="KW-0813">Transport</keyword>
<gene>
    <name evidence="8" type="primary">znuB</name>
    <name evidence="8" type="ORF">LrDSM24759_00210</name>
</gene>
<dbReference type="InterPro" id="IPR037294">
    <property type="entry name" value="ABC_BtuC-like"/>
</dbReference>
<feature type="transmembrane region" description="Helical" evidence="7">
    <location>
        <begin position="127"/>
        <end position="146"/>
    </location>
</feature>
<dbReference type="Pfam" id="PF00950">
    <property type="entry name" value="ABC-3"/>
    <property type="match status" value="1"/>
</dbReference>
<accession>A0A2Z6TMZ1</accession>
<comment type="caution">
    <text evidence="8">The sequence shown here is derived from an EMBL/GenBank/DDBJ whole genome shotgun (WGS) entry which is preliminary data.</text>
</comment>
<dbReference type="AlphaFoldDB" id="A0A2Z6TMZ1"/>
<keyword evidence="3 6" id="KW-0812">Transmembrane</keyword>
<feature type="transmembrane region" description="Helical" evidence="7">
    <location>
        <begin position="42"/>
        <end position="67"/>
    </location>
</feature>
<name>A0A2Z6TMZ1_9LACO</name>
<evidence type="ECO:0000313" key="8">
    <source>
        <dbReference type="EMBL" id="GBG04107.1"/>
    </source>
</evidence>
<dbReference type="RefSeq" id="WP_117117315.1">
    <property type="nucleotide sequence ID" value="NZ_BFBY01000001.1"/>
</dbReference>